<evidence type="ECO:0000313" key="3">
    <source>
        <dbReference type="Proteomes" id="UP000244527"/>
    </source>
</evidence>
<accession>A0A2S1LH84</accession>
<gene>
    <name evidence="2" type="ORF">FFWV33_17055</name>
</gene>
<proteinExistence type="predicted"/>
<keyword evidence="3" id="KW-1185">Reference proteome</keyword>
<protein>
    <submittedName>
        <fullName evidence="2">Metallophosphoesterase</fullName>
    </submittedName>
</protein>
<dbReference type="InterPro" id="IPR029052">
    <property type="entry name" value="Metallo-depent_PP-like"/>
</dbReference>
<dbReference type="PANTHER" id="PTHR39323:SF1">
    <property type="entry name" value="BLR1149 PROTEIN"/>
    <property type="match status" value="1"/>
</dbReference>
<evidence type="ECO:0000259" key="1">
    <source>
        <dbReference type="Pfam" id="PF00149"/>
    </source>
</evidence>
<reference evidence="2 3" key="1">
    <citation type="submission" date="2017-04" db="EMBL/GenBank/DDBJ databases">
        <title>Compelte genome sequence of WV33.</title>
        <authorList>
            <person name="Lee P.C."/>
        </authorList>
    </citation>
    <scope>NUCLEOTIDE SEQUENCE [LARGE SCALE GENOMIC DNA]</scope>
    <source>
        <strain evidence="2 3">WV33</strain>
    </source>
</reference>
<dbReference type="GO" id="GO:0016787">
    <property type="term" value="F:hydrolase activity"/>
    <property type="evidence" value="ECO:0007669"/>
    <property type="project" value="InterPro"/>
</dbReference>
<dbReference type="PANTHER" id="PTHR39323">
    <property type="entry name" value="BLR1149 PROTEIN"/>
    <property type="match status" value="1"/>
</dbReference>
<sequence>MQITIRKQNFILHHLGAMYWVEKKILLVSDVHFGKVMHFRKYGIAIPTAIIKENFANLDVLLATYTPEKVVFLGDLFHSKINNEWNMFEEWISNQVNCSFVLIEGNHDVIGRDYYTDLQIKVLPQMVIDDFLLTHHPEETIALFNFCGHLHPGVELKGIGRQFLKLACFFQSENQMILPAFGSFTGKYFIKPTTKNTIYAIADTTVFEIAKT</sequence>
<dbReference type="Gene3D" id="3.60.21.10">
    <property type="match status" value="1"/>
</dbReference>
<dbReference type="EMBL" id="CP020918">
    <property type="protein sequence ID" value="AWG23114.1"/>
    <property type="molecule type" value="Genomic_DNA"/>
</dbReference>
<dbReference type="Pfam" id="PF00149">
    <property type="entry name" value="Metallophos"/>
    <property type="match status" value="1"/>
</dbReference>
<feature type="domain" description="Calcineurin-like phosphoesterase" evidence="1">
    <location>
        <begin position="24"/>
        <end position="115"/>
    </location>
</feature>
<dbReference type="InterPro" id="IPR004843">
    <property type="entry name" value="Calcineurin-like_PHP"/>
</dbReference>
<name>A0A2S1LH84_9FLAO</name>
<dbReference type="InterPro" id="IPR026336">
    <property type="entry name" value="PdeM-like"/>
</dbReference>
<dbReference type="OrthoDB" id="9795838at2"/>
<dbReference type="RefSeq" id="WP_108742018.1">
    <property type="nucleotide sequence ID" value="NZ_CP020918.1"/>
</dbReference>
<dbReference type="InterPro" id="IPR024173">
    <property type="entry name" value="Pesterase_MJ0037-like"/>
</dbReference>
<dbReference type="PIRSF" id="PIRSF000887">
    <property type="entry name" value="Pesterase_MJ0037"/>
    <property type="match status" value="1"/>
</dbReference>
<dbReference type="SUPFAM" id="SSF56300">
    <property type="entry name" value="Metallo-dependent phosphatases"/>
    <property type="match status" value="1"/>
</dbReference>
<dbReference type="NCBIfam" id="TIGR04123">
    <property type="entry name" value="P_estr_lig_assc"/>
    <property type="match status" value="1"/>
</dbReference>
<organism evidence="2 3">
    <name type="scientific">Flavobacterium faecale</name>
    <dbReference type="NCBI Taxonomy" id="1355330"/>
    <lineage>
        <taxon>Bacteria</taxon>
        <taxon>Pseudomonadati</taxon>
        <taxon>Bacteroidota</taxon>
        <taxon>Flavobacteriia</taxon>
        <taxon>Flavobacteriales</taxon>
        <taxon>Flavobacteriaceae</taxon>
        <taxon>Flavobacterium</taxon>
    </lineage>
</organism>
<dbReference type="Proteomes" id="UP000244527">
    <property type="component" value="Chromosome"/>
</dbReference>
<dbReference type="AlphaFoldDB" id="A0A2S1LH84"/>
<evidence type="ECO:0000313" key="2">
    <source>
        <dbReference type="EMBL" id="AWG23114.1"/>
    </source>
</evidence>
<dbReference type="KEGG" id="ffa:FFWV33_17055"/>